<evidence type="ECO:0000256" key="4">
    <source>
        <dbReference type="ARBA" id="ARBA00022989"/>
    </source>
</evidence>
<keyword evidence="4 6" id="KW-1133">Transmembrane helix</keyword>
<feature type="transmembrane region" description="Helical" evidence="6">
    <location>
        <begin position="252"/>
        <end position="282"/>
    </location>
</feature>
<comment type="subcellular location">
    <subcellularLocation>
        <location evidence="1">Membrane</location>
        <topology evidence="1">Multi-pass membrane protein</topology>
    </subcellularLocation>
</comment>
<gene>
    <name evidence="7" type="ORF">SAMN04488047_105194</name>
</gene>
<dbReference type="Pfam" id="PF01594">
    <property type="entry name" value="AI-2E_transport"/>
    <property type="match status" value="1"/>
</dbReference>
<sequence length="384" mass="41438">MTKPEQRYSTPPQRRAVDDIARSLRKIERFLLGIFLMAVFTATYFAKDVLLPIVLGVLIALTLSPVVRWLYRRGVPRPISAVVLVTSIAVTSTLGVYAMSGPLTRVVREAPTVGARLETKLRSVMASVEQVQEASEQVEKITEGDGEPGVQQVQVRESSGLLRAAVGSVASAGTALFVAMILSMFLLAASDAIQRRIINALTTLHEKKQALTIVRDIERQISRYLGAITLINAGLGLCIGLAMHLLNMPLAWLWGVAAFLLNFLPFLGAMVGVAASAIVAILTYDSLGYALVVPLVYFALTAFEGQFVTPMLVGRRLELNVVAVFLTVMFWAWLWGVPGALMAVPFLVLLKVVCDHVPALRVLGSFLSDGSAVDPPAVAQGEAN</sequence>
<name>A0A1I5PPA8_9RHOB</name>
<keyword evidence="5 6" id="KW-0472">Membrane</keyword>
<feature type="transmembrane region" description="Helical" evidence="6">
    <location>
        <begin position="165"/>
        <end position="189"/>
    </location>
</feature>
<organism evidence="7 8">
    <name type="scientific">Tranquillimonas alkanivorans</name>
    <dbReference type="NCBI Taxonomy" id="441119"/>
    <lineage>
        <taxon>Bacteria</taxon>
        <taxon>Pseudomonadati</taxon>
        <taxon>Pseudomonadota</taxon>
        <taxon>Alphaproteobacteria</taxon>
        <taxon>Rhodobacterales</taxon>
        <taxon>Roseobacteraceae</taxon>
        <taxon>Tranquillimonas</taxon>
    </lineage>
</organism>
<dbReference type="STRING" id="441119.SAMN04488047_105194"/>
<proteinExistence type="inferred from homology"/>
<evidence type="ECO:0000256" key="3">
    <source>
        <dbReference type="ARBA" id="ARBA00022692"/>
    </source>
</evidence>
<evidence type="ECO:0000256" key="2">
    <source>
        <dbReference type="ARBA" id="ARBA00009773"/>
    </source>
</evidence>
<feature type="transmembrane region" description="Helical" evidence="6">
    <location>
        <begin position="30"/>
        <end position="46"/>
    </location>
</feature>
<reference evidence="7 8" key="1">
    <citation type="submission" date="2016-10" db="EMBL/GenBank/DDBJ databases">
        <authorList>
            <person name="de Groot N.N."/>
        </authorList>
    </citation>
    <scope>NUCLEOTIDE SEQUENCE [LARGE SCALE GENOMIC DNA]</scope>
    <source>
        <strain evidence="7 8">DSM 19547</strain>
    </source>
</reference>
<evidence type="ECO:0000313" key="8">
    <source>
        <dbReference type="Proteomes" id="UP000199356"/>
    </source>
</evidence>
<protein>
    <submittedName>
        <fullName evidence="7">Predicted PurR-regulated permease PerM</fullName>
    </submittedName>
</protein>
<evidence type="ECO:0000313" key="7">
    <source>
        <dbReference type="EMBL" id="SFP35874.1"/>
    </source>
</evidence>
<dbReference type="EMBL" id="FOXA01000005">
    <property type="protein sequence ID" value="SFP35874.1"/>
    <property type="molecule type" value="Genomic_DNA"/>
</dbReference>
<keyword evidence="3 6" id="KW-0812">Transmembrane</keyword>
<feature type="transmembrane region" description="Helical" evidence="6">
    <location>
        <begin position="224"/>
        <end position="246"/>
    </location>
</feature>
<dbReference type="PANTHER" id="PTHR21716:SF16">
    <property type="entry name" value="BLL1467 PROTEIN"/>
    <property type="match status" value="1"/>
</dbReference>
<feature type="transmembrane region" description="Helical" evidence="6">
    <location>
        <begin position="321"/>
        <end position="350"/>
    </location>
</feature>
<accession>A0A1I5PPA8</accession>
<dbReference type="RefSeq" id="WP_245759211.1">
    <property type="nucleotide sequence ID" value="NZ_FOXA01000005.1"/>
</dbReference>
<dbReference type="AlphaFoldDB" id="A0A1I5PPA8"/>
<feature type="transmembrane region" description="Helical" evidence="6">
    <location>
        <begin position="289"/>
        <end position="309"/>
    </location>
</feature>
<dbReference type="Proteomes" id="UP000199356">
    <property type="component" value="Unassembled WGS sequence"/>
</dbReference>
<evidence type="ECO:0000256" key="6">
    <source>
        <dbReference type="SAM" id="Phobius"/>
    </source>
</evidence>
<feature type="transmembrane region" description="Helical" evidence="6">
    <location>
        <begin position="52"/>
        <end position="71"/>
    </location>
</feature>
<dbReference type="PANTHER" id="PTHR21716">
    <property type="entry name" value="TRANSMEMBRANE PROTEIN"/>
    <property type="match status" value="1"/>
</dbReference>
<keyword evidence="8" id="KW-1185">Reference proteome</keyword>
<evidence type="ECO:0000256" key="1">
    <source>
        <dbReference type="ARBA" id="ARBA00004141"/>
    </source>
</evidence>
<feature type="transmembrane region" description="Helical" evidence="6">
    <location>
        <begin position="78"/>
        <end position="99"/>
    </location>
</feature>
<dbReference type="InterPro" id="IPR002549">
    <property type="entry name" value="AI-2E-like"/>
</dbReference>
<evidence type="ECO:0000256" key="5">
    <source>
        <dbReference type="ARBA" id="ARBA00023136"/>
    </source>
</evidence>
<comment type="similarity">
    <text evidence="2">Belongs to the autoinducer-2 exporter (AI-2E) (TC 2.A.86) family.</text>
</comment>
<dbReference type="GO" id="GO:0016020">
    <property type="term" value="C:membrane"/>
    <property type="evidence" value="ECO:0007669"/>
    <property type="project" value="UniProtKB-SubCell"/>
</dbReference>
<dbReference type="GO" id="GO:0055085">
    <property type="term" value="P:transmembrane transport"/>
    <property type="evidence" value="ECO:0007669"/>
    <property type="project" value="TreeGrafter"/>
</dbReference>